<dbReference type="EMBL" id="LT838272">
    <property type="protein sequence ID" value="SMB99918.1"/>
    <property type="molecule type" value="Genomic_DNA"/>
</dbReference>
<dbReference type="GO" id="GO:0044205">
    <property type="term" value="P:'de novo' UMP biosynthetic process"/>
    <property type="evidence" value="ECO:0007669"/>
    <property type="project" value="UniProtKB-UniRule"/>
</dbReference>
<proteinExistence type="inferred from homology"/>
<feature type="binding site" evidence="7">
    <location>
        <position position="119"/>
    </location>
    <ligand>
        <name>orotate</name>
        <dbReference type="ChEBI" id="CHEBI:30839"/>
    </ligand>
</feature>
<evidence type="ECO:0000313" key="9">
    <source>
        <dbReference type="EMBL" id="SMB99918.1"/>
    </source>
</evidence>
<dbReference type="RefSeq" id="WP_084666808.1">
    <property type="nucleotide sequence ID" value="NZ_LT838272.1"/>
</dbReference>
<dbReference type="Gene3D" id="3.40.50.2020">
    <property type="match status" value="1"/>
</dbReference>
<keyword evidence="10" id="KW-1185">Reference proteome</keyword>
<dbReference type="PANTHER" id="PTHR19278:SF9">
    <property type="entry name" value="URIDINE 5'-MONOPHOSPHATE SYNTHASE"/>
    <property type="match status" value="1"/>
</dbReference>
<dbReference type="GO" id="GO:0000287">
    <property type="term" value="F:magnesium ion binding"/>
    <property type="evidence" value="ECO:0007669"/>
    <property type="project" value="UniProtKB-UniRule"/>
</dbReference>
<dbReference type="Pfam" id="PF00156">
    <property type="entry name" value="Pribosyltran"/>
    <property type="match status" value="1"/>
</dbReference>
<dbReference type="GO" id="GO:0004588">
    <property type="term" value="F:orotate phosphoribosyltransferase activity"/>
    <property type="evidence" value="ECO:0007669"/>
    <property type="project" value="UniProtKB-UniRule"/>
</dbReference>
<keyword evidence="4 7" id="KW-0808">Transferase</keyword>
<gene>
    <name evidence="7" type="primary">pyrE</name>
    <name evidence="9" type="ORF">SAMN00808754_3160</name>
</gene>
<dbReference type="InterPro" id="IPR006273">
    <property type="entry name" value="Orotate_PRibTrfase_bac"/>
</dbReference>
<dbReference type="InterPro" id="IPR000836">
    <property type="entry name" value="PRTase_dom"/>
</dbReference>
<feature type="binding site" evidence="7">
    <location>
        <position position="92"/>
    </location>
    <ligand>
        <name>5-phospho-alpha-D-ribose 1-diphosphate</name>
        <dbReference type="ChEBI" id="CHEBI:58017"/>
        <note>ligand shared between dimeric partners</note>
    </ligand>
</feature>
<accession>A0A1W1W2T1</accession>
<evidence type="ECO:0000256" key="2">
    <source>
        <dbReference type="ARBA" id="ARBA00011971"/>
    </source>
</evidence>
<comment type="caution">
    <text evidence="7">Lacks conserved residue(s) required for the propagation of feature annotation.</text>
</comment>
<dbReference type="GO" id="GO:0019856">
    <property type="term" value="P:pyrimidine nucleobase biosynthetic process"/>
    <property type="evidence" value="ECO:0007669"/>
    <property type="project" value="InterPro"/>
</dbReference>
<name>A0A1W1W2T1_9FIRM</name>
<comment type="cofactor">
    <cofactor evidence="7">
        <name>Mg(2+)</name>
        <dbReference type="ChEBI" id="CHEBI:18420"/>
    </cofactor>
</comment>
<feature type="binding site" evidence="7">
    <location>
        <position position="147"/>
    </location>
    <ligand>
        <name>orotate</name>
        <dbReference type="ChEBI" id="CHEBI:30839"/>
    </ligand>
</feature>
<evidence type="ECO:0000313" key="10">
    <source>
        <dbReference type="Proteomes" id="UP000192569"/>
    </source>
</evidence>
<reference evidence="9 10" key="1">
    <citation type="submission" date="2017-04" db="EMBL/GenBank/DDBJ databases">
        <authorList>
            <person name="Afonso C.L."/>
            <person name="Miller P.J."/>
            <person name="Scott M.A."/>
            <person name="Spackman E."/>
            <person name="Goraichik I."/>
            <person name="Dimitrov K.M."/>
            <person name="Suarez D.L."/>
            <person name="Swayne D.E."/>
        </authorList>
    </citation>
    <scope>NUCLEOTIDE SEQUENCE [LARGE SCALE GENOMIC DNA]</scope>
    <source>
        <strain evidence="9 10">ToBE</strain>
    </source>
</reference>
<evidence type="ECO:0000256" key="1">
    <source>
        <dbReference type="ARBA" id="ARBA00004889"/>
    </source>
</evidence>
<keyword evidence="6 7" id="KW-0665">Pyrimidine biosynthesis</keyword>
<comment type="function">
    <text evidence="7">Catalyzes the transfer of a ribosyl phosphate group from 5-phosphoribose 1-diphosphate to orotate, leading to the formation of orotidine monophosphate (OMP).</text>
</comment>
<sequence>MLGPEEIMTIFRRTGVLWEGHFILSSGLHAGRYLQCARVLQYPEEASKLCSALAEHFGGQEITAVVGPATGAIIIAYEVARALRARALFTEREEGKMTLRRGFCLEPKDKVLVVEDVITTGGSVKEVIEVVKDWGATPVGVGALVDRSGGKVDLGLPLKALLTMEIENYRPEECPLCRQGLPAVKPGSRKI</sequence>
<evidence type="ECO:0000256" key="3">
    <source>
        <dbReference type="ARBA" id="ARBA00022676"/>
    </source>
</evidence>
<comment type="pathway">
    <text evidence="1 7">Pyrimidine metabolism; UMP biosynthesis via de novo pathway; UMP from orotate: step 1/2.</text>
</comment>
<organism evidence="9 10">
    <name type="scientific">Thermanaeromonas toyohensis ToBE</name>
    <dbReference type="NCBI Taxonomy" id="698762"/>
    <lineage>
        <taxon>Bacteria</taxon>
        <taxon>Bacillati</taxon>
        <taxon>Bacillota</taxon>
        <taxon>Clostridia</taxon>
        <taxon>Neomoorellales</taxon>
        <taxon>Neomoorellaceae</taxon>
        <taxon>Thermanaeromonas</taxon>
    </lineage>
</organism>
<dbReference type="CDD" id="cd06223">
    <property type="entry name" value="PRTases_typeI"/>
    <property type="match status" value="1"/>
</dbReference>
<dbReference type="InterPro" id="IPR023031">
    <property type="entry name" value="OPRT"/>
</dbReference>
<comment type="catalytic activity">
    <reaction evidence="7">
        <text>orotidine 5'-phosphate + diphosphate = orotate + 5-phospho-alpha-D-ribose 1-diphosphate</text>
        <dbReference type="Rhea" id="RHEA:10380"/>
        <dbReference type="ChEBI" id="CHEBI:30839"/>
        <dbReference type="ChEBI" id="CHEBI:33019"/>
        <dbReference type="ChEBI" id="CHEBI:57538"/>
        <dbReference type="ChEBI" id="CHEBI:58017"/>
        <dbReference type="EC" id="2.4.2.10"/>
    </reaction>
</comment>
<dbReference type="NCBIfam" id="TIGR01367">
    <property type="entry name" value="pyrE_Therm"/>
    <property type="match status" value="1"/>
</dbReference>
<dbReference type="SUPFAM" id="SSF53271">
    <property type="entry name" value="PRTase-like"/>
    <property type="match status" value="1"/>
</dbReference>
<comment type="subunit">
    <text evidence="7">Homodimer.</text>
</comment>
<dbReference type="InterPro" id="IPR029057">
    <property type="entry name" value="PRTase-like"/>
</dbReference>
<feature type="domain" description="Phosphoribosyltransferase" evidence="8">
    <location>
        <begin position="49"/>
        <end position="152"/>
    </location>
</feature>
<dbReference type="PANTHER" id="PTHR19278">
    <property type="entry name" value="OROTATE PHOSPHORIBOSYLTRANSFERASE"/>
    <property type="match status" value="1"/>
</dbReference>
<protein>
    <recommendedName>
        <fullName evidence="2 7">Orotate phosphoribosyltransferase</fullName>
        <shortName evidence="7">OPRT</shortName>
        <shortName evidence="7">OPRTase</shortName>
        <ecNumber evidence="2 7">2.4.2.10</ecNumber>
    </recommendedName>
</protein>
<keyword evidence="5 7" id="KW-0460">Magnesium</keyword>
<evidence type="ECO:0000256" key="4">
    <source>
        <dbReference type="ARBA" id="ARBA00022679"/>
    </source>
</evidence>
<evidence type="ECO:0000256" key="6">
    <source>
        <dbReference type="ARBA" id="ARBA00022975"/>
    </source>
</evidence>
<dbReference type="AlphaFoldDB" id="A0A1W1W2T1"/>
<dbReference type="OrthoDB" id="9783570at2"/>
<dbReference type="STRING" id="698762.SAMN00808754_3160"/>
<evidence type="ECO:0000256" key="7">
    <source>
        <dbReference type="HAMAP-Rule" id="MF_01208"/>
    </source>
</evidence>
<feature type="binding site" description="in other chain" evidence="7">
    <location>
        <begin position="115"/>
        <end position="123"/>
    </location>
    <ligand>
        <name>5-phospho-alpha-D-ribose 1-diphosphate</name>
        <dbReference type="ChEBI" id="CHEBI:58017"/>
        <note>ligand shared between dimeric partners</note>
    </ligand>
</feature>
<evidence type="ECO:0000256" key="5">
    <source>
        <dbReference type="ARBA" id="ARBA00022842"/>
    </source>
</evidence>
<dbReference type="Proteomes" id="UP000192569">
    <property type="component" value="Chromosome I"/>
</dbReference>
<dbReference type="EC" id="2.4.2.10" evidence="2 7"/>
<evidence type="ECO:0000259" key="8">
    <source>
        <dbReference type="Pfam" id="PF00156"/>
    </source>
</evidence>
<comment type="similarity">
    <text evidence="7">Belongs to the purine/pyrimidine phosphoribosyltransferase family. PyrE subfamily.</text>
</comment>
<keyword evidence="3 7" id="KW-0328">Glycosyltransferase</keyword>
<dbReference type="HAMAP" id="MF_01208">
    <property type="entry name" value="PyrE"/>
    <property type="match status" value="1"/>
</dbReference>
<dbReference type="UniPathway" id="UPA00070">
    <property type="reaction ID" value="UER00119"/>
</dbReference>